<comment type="similarity">
    <text evidence="1 8">Belongs to the mandelate racemase/muconate lactonizing enzyme family.</text>
</comment>
<feature type="binding site" evidence="6">
    <location>
        <position position="314"/>
    </location>
    <ligand>
        <name>substrate</name>
    </ligand>
</feature>
<keyword evidence="2 7" id="KW-0479">Metal-binding</keyword>
<evidence type="ECO:0000256" key="2">
    <source>
        <dbReference type="ARBA" id="ARBA00022723"/>
    </source>
</evidence>
<dbReference type="InterPro" id="IPR036849">
    <property type="entry name" value="Enolase-like_C_sf"/>
</dbReference>
<dbReference type="AlphaFoldDB" id="A0A6J4HBG8"/>
<keyword evidence="3 7" id="KW-0460">Magnesium</keyword>
<accession>A0A6J4HBG8</accession>
<feature type="binding site" evidence="7">
    <location>
        <position position="235"/>
    </location>
    <ligand>
        <name>Mg(2+)</name>
        <dbReference type="ChEBI" id="CHEBI:18420"/>
    </ligand>
</feature>
<dbReference type="SMART" id="SM00922">
    <property type="entry name" value="MR_MLE"/>
    <property type="match status" value="1"/>
</dbReference>
<gene>
    <name evidence="10" type="ORF">AVDCRST_MAG83-476</name>
</gene>
<feature type="binding site" evidence="7">
    <location>
        <position position="207"/>
    </location>
    <ligand>
        <name>Mg(2+)</name>
        <dbReference type="ChEBI" id="CHEBI:18420"/>
    </ligand>
</feature>
<dbReference type="InterPro" id="IPR034603">
    <property type="entry name" value="Dipeptide_epimerase"/>
</dbReference>
<dbReference type="InterPro" id="IPR029065">
    <property type="entry name" value="Enolase_C-like"/>
</dbReference>
<dbReference type="SFLD" id="SFLDG00180">
    <property type="entry name" value="muconate_cycloisomerase"/>
    <property type="match status" value="1"/>
</dbReference>
<evidence type="ECO:0000256" key="4">
    <source>
        <dbReference type="ARBA" id="ARBA00023235"/>
    </source>
</evidence>
<feature type="binding site" evidence="6">
    <location>
        <position position="343"/>
    </location>
    <ligand>
        <name>substrate</name>
    </ligand>
</feature>
<evidence type="ECO:0000259" key="9">
    <source>
        <dbReference type="SMART" id="SM00922"/>
    </source>
</evidence>
<evidence type="ECO:0000256" key="8">
    <source>
        <dbReference type="RuleBase" id="RU366006"/>
    </source>
</evidence>
<evidence type="ECO:0000256" key="7">
    <source>
        <dbReference type="PIRSR" id="PIRSR634603-3"/>
    </source>
</evidence>
<dbReference type="CDD" id="cd03319">
    <property type="entry name" value="L-Ala-DL-Glu_epimerase"/>
    <property type="match status" value="1"/>
</dbReference>
<evidence type="ECO:0000256" key="1">
    <source>
        <dbReference type="ARBA" id="ARBA00008031"/>
    </source>
</evidence>
<dbReference type="InterPro" id="IPR013342">
    <property type="entry name" value="Mandelate_racemase_C"/>
</dbReference>
<dbReference type="Pfam" id="PF13378">
    <property type="entry name" value="MR_MLE_C"/>
    <property type="match status" value="1"/>
</dbReference>
<dbReference type="GO" id="GO:0046872">
    <property type="term" value="F:metal ion binding"/>
    <property type="evidence" value="ECO:0007669"/>
    <property type="project" value="UniProtKB-KW"/>
</dbReference>
<dbReference type="EMBL" id="CADCTE010000037">
    <property type="protein sequence ID" value="CAA9219889.1"/>
    <property type="molecule type" value="Genomic_DNA"/>
</dbReference>
<keyword evidence="4 8" id="KW-0413">Isomerase</keyword>
<organism evidence="10">
    <name type="scientific">uncultured Arthrobacter sp</name>
    <dbReference type="NCBI Taxonomy" id="114050"/>
    <lineage>
        <taxon>Bacteria</taxon>
        <taxon>Bacillati</taxon>
        <taxon>Actinomycetota</taxon>
        <taxon>Actinomycetes</taxon>
        <taxon>Micrococcales</taxon>
        <taxon>Micrococcaceae</taxon>
        <taxon>Arthrobacter</taxon>
        <taxon>environmental samples</taxon>
    </lineage>
</organism>
<evidence type="ECO:0000313" key="10">
    <source>
        <dbReference type="EMBL" id="CAA9219889.1"/>
    </source>
</evidence>
<dbReference type="PANTHER" id="PTHR48073">
    <property type="entry name" value="O-SUCCINYLBENZOATE SYNTHASE-RELATED"/>
    <property type="match status" value="1"/>
</dbReference>
<dbReference type="PANTHER" id="PTHR48073:SF2">
    <property type="entry name" value="O-SUCCINYLBENZOATE SYNTHASE"/>
    <property type="match status" value="1"/>
</dbReference>
<evidence type="ECO:0000256" key="6">
    <source>
        <dbReference type="PIRSR" id="PIRSR634603-2"/>
    </source>
</evidence>
<feature type="binding site" evidence="6">
    <location>
        <position position="178"/>
    </location>
    <ligand>
        <name>substrate</name>
    </ligand>
</feature>
<dbReference type="SFLD" id="SFLDS00001">
    <property type="entry name" value="Enolase"/>
    <property type="match status" value="1"/>
</dbReference>
<feature type="domain" description="Mandelate racemase/muconate lactonizing enzyme C-terminal" evidence="9">
    <location>
        <begin position="159"/>
        <end position="256"/>
    </location>
</feature>
<feature type="active site" description="Proton acceptor; specific for (R)-substrate epimerization" evidence="5">
    <location>
        <position position="180"/>
    </location>
</feature>
<feature type="active site" description="Proton acceptor; specific for (S)-substrate epimerization" evidence="5">
    <location>
        <position position="284"/>
    </location>
</feature>
<name>A0A6J4HBG8_9MICC</name>
<dbReference type="EC" id="5.1.1.-" evidence="8"/>
<dbReference type="SUPFAM" id="SSF51604">
    <property type="entry name" value="Enolase C-terminal domain-like"/>
    <property type="match status" value="1"/>
</dbReference>
<evidence type="ECO:0000256" key="5">
    <source>
        <dbReference type="PIRSR" id="PIRSR634603-1"/>
    </source>
</evidence>
<feature type="binding site" evidence="6">
    <location>
        <position position="153"/>
    </location>
    <ligand>
        <name>substrate</name>
    </ligand>
</feature>
<dbReference type="GO" id="GO:0016855">
    <property type="term" value="F:racemase and epimerase activity, acting on amino acids and derivatives"/>
    <property type="evidence" value="ECO:0007669"/>
    <property type="project" value="UniProtKB-UniRule"/>
</dbReference>
<feature type="binding site" evidence="7">
    <location>
        <position position="260"/>
    </location>
    <ligand>
        <name>Mg(2+)</name>
        <dbReference type="ChEBI" id="CHEBI:18420"/>
    </ligand>
</feature>
<dbReference type="SFLD" id="SFLDF00009">
    <property type="entry name" value="o-succinylbenzoate_synthase"/>
    <property type="match status" value="1"/>
</dbReference>
<reference evidence="10" key="1">
    <citation type="submission" date="2020-02" db="EMBL/GenBank/DDBJ databases">
        <authorList>
            <person name="Meier V. D."/>
        </authorList>
    </citation>
    <scope>NUCLEOTIDE SEQUENCE</scope>
    <source>
        <strain evidence="10">AVDCRST_MAG83</strain>
    </source>
</reference>
<dbReference type="Gene3D" id="3.20.20.120">
    <property type="entry name" value="Enolase-like C-terminal domain"/>
    <property type="match status" value="1"/>
</dbReference>
<feature type="binding site" evidence="6">
    <location>
        <position position="341"/>
    </location>
    <ligand>
        <name>substrate</name>
    </ligand>
</feature>
<feature type="binding site" evidence="6">
    <location>
        <position position="312"/>
    </location>
    <ligand>
        <name>substrate</name>
    </ligand>
</feature>
<comment type="cofactor">
    <cofactor evidence="7 8">
        <name>Mg(2+)</name>
        <dbReference type="ChEBI" id="CHEBI:18420"/>
    </cofactor>
    <text evidence="7 8">Binds 1 Mg(2+) ion per subunit.</text>
</comment>
<dbReference type="SUPFAM" id="SSF54826">
    <property type="entry name" value="Enolase N-terminal domain-like"/>
    <property type="match status" value="1"/>
</dbReference>
<dbReference type="Gene3D" id="3.30.390.10">
    <property type="entry name" value="Enolase-like, N-terminal domain"/>
    <property type="match status" value="1"/>
</dbReference>
<feature type="binding site" evidence="6">
    <location>
        <position position="43"/>
    </location>
    <ligand>
        <name>substrate</name>
    </ligand>
</feature>
<evidence type="ECO:0000256" key="3">
    <source>
        <dbReference type="ARBA" id="ARBA00022842"/>
    </source>
</evidence>
<dbReference type="InterPro" id="IPR029017">
    <property type="entry name" value="Enolase-like_N"/>
</dbReference>
<dbReference type="Pfam" id="PF02746">
    <property type="entry name" value="MR_MLE_N"/>
    <property type="match status" value="1"/>
</dbReference>
<proteinExistence type="inferred from homology"/>
<dbReference type="InterPro" id="IPR013341">
    <property type="entry name" value="Mandelate_racemase_N_dom"/>
</dbReference>
<sequence>MGGRKKDSTSVLPPGSNSSNSALLLTAHAVTVPLVRPFITAVRRTTVLESVLVEVRDAEGRSGWGEAPISAVTGATTAGVIASVHGPLQALLESDDGSADLSAALSRIAGSDERSAARMAVDCALHDLAARRAELPLYRYLGGRHNRILTDMTLSVDGPAALARAAAAHRAAGFDCVKVKLDAHGDPVAKLRAVRNAVGVEARVRIDANQAFTADEAIRFITALEDDGVDLELVEQPVPAGDWDGLARVTSSVQTPILADESVWTVKDLHRLIDAGAAAMVNIKLAKTGGLTPAVELAAAARAAGIGVLVGCMMESGVGIGAATAFASALATESGAEVPQDLDGGLWLRESPVDGGARYSGSTIVLDDAPGSGITRLRKPQPQR</sequence>
<protein>
    <recommendedName>
        <fullName evidence="8">Dipeptide epimerase</fullName>
        <ecNumber evidence="8">5.1.1.-</ecNumber>
    </recommendedName>
</protein>